<gene>
    <name evidence="5" type="primary">Ppn_1</name>
    <name evidence="5" type="ORF">FJT64_010940</name>
</gene>
<keyword evidence="1" id="KW-0646">Protease inhibitor</keyword>
<dbReference type="InterPro" id="IPR050098">
    <property type="entry name" value="TFPI/VKTCI-like"/>
</dbReference>
<organism evidence="5 6">
    <name type="scientific">Amphibalanus amphitrite</name>
    <name type="common">Striped barnacle</name>
    <name type="synonym">Balanus amphitrite</name>
    <dbReference type="NCBI Taxonomy" id="1232801"/>
    <lineage>
        <taxon>Eukaryota</taxon>
        <taxon>Metazoa</taxon>
        <taxon>Ecdysozoa</taxon>
        <taxon>Arthropoda</taxon>
        <taxon>Crustacea</taxon>
        <taxon>Multicrustacea</taxon>
        <taxon>Cirripedia</taxon>
        <taxon>Thoracica</taxon>
        <taxon>Thoracicalcarea</taxon>
        <taxon>Balanomorpha</taxon>
        <taxon>Balanoidea</taxon>
        <taxon>Balanidae</taxon>
        <taxon>Amphibalaninae</taxon>
        <taxon>Amphibalanus</taxon>
    </lineage>
</organism>
<dbReference type="SMART" id="SM00131">
    <property type="entry name" value="KU"/>
    <property type="match status" value="2"/>
</dbReference>
<name>A0A6A4VH60_AMPAM</name>
<reference evidence="5 6" key="1">
    <citation type="submission" date="2019-07" db="EMBL/GenBank/DDBJ databases">
        <title>Draft genome assembly of a fouling barnacle, Amphibalanus amphitrite (Darwin, 1854): The first reference genome for Thecostraca.</title>
        <authorList>
            <person name="Kim W."/>
        </authorList>
    </citation>
    <scope>NUCLEOTIDE SEQUENCE [LARGE SCALE GENOMIC DNA]</scope>
    <source>
        <strain evidence="5">SNU_AA5</strain>
        <tissue evidence="5">Soma without cirri and trophi</tissue>
    </source>
</reference>
<sequence>MLSCAGGPPVSKVHFSRSWAPASPRRHWSRPHAAPARRVRCNRACQRERAKALPPCQQTARDAGLRCGDEMIRYSYVAASNSCVPFLYGGCRGSANNFPTFEQCRDTCKTEPEPPTTKVFGVSKLAKSRGACFRAPRRAGWPCRDAEVRYSFIHSTNSCVPFEFRGCGGSNNNFATFSECSNLCKAPPVQGVGPRRAARRCRLPWQAGPCRGFGPMMRYFYNDQKAACELALYSGCGGQHQSIRHAARMRKDVPARVIGSPEGEGKGM</sequence>
<dbReference type="PROSITE" id="PS50279">
    <property type="entry name" value="BPTI_KUNITZ_2"/>
    <property type="match status" value="3"/>
</dbReference>
<evidence type="ECO:0000256" key="1">
    <source>
        <dbReference type="ARBA" id="ARBA00022690"/>
    </source>
</evidence>
<dbReference type="Gene3D" id="4.10.410.10">
    <property type="entry name" value="Pancreatic trypsin inhibitor Kunitz domain"/>
    <property type="match status" value="3"/>
</dbReference>
<accession>A0A6A4VH60</accession>
<dbReference type="Proteomes" id="UP000440578">
    <property type="component" value="Unassembled WGS sequence"/>
</dbReference>
<feature type="domain" description="BPTI/Kunitz inhibitor" evidence="4">
    <location>
        <begin position="201"/>
        <end position="239"/>
    </location>
</feature>
<evidence type="ECO:0000313" key="6">
    <source>
        <dbReference type="Proteomes" id="UP000440578"/>
    </source>
</evidence>
<dbReference type="InterPro" id="IPR002223">
    <property type="entry name" value="Kunitz_BPTI"/>
</dbReference>
<evidence type="ECO:0000313" key="5">
    <source>
        <dbReference type="EMBL" id="KAF0290884.1"/>
    </source>
</evidence>
<dbReference type="GO" id="GO:0005615">
    <property type="term" value="C:extracellular space"/>
    <property type="evidence" value="ECO:0007669"/>
    <property type="project" value="TreeGrafter"/>
</dbReference>
<dbReference type="InterPro" id="IPR036880">
    <property type="entry name" value="Kunitz_BPTI_sf"/>
</dbReference>
<keyword evidence="2" id="KW-0722">Serine protease inhibitor</keyword>
<keyword evidence="6" id="KW-1185">Reference proteome</keyword>
<dbReference type="SUPFAM" id="SSF57362">
    <property type="entry name" value="BPTI-like"/>
    <property type="match status" value="3"/>
</dbReference>
<keyword evidence="3" id="KW-1015">Disulfide bond</keyword>
<dbReference type="PANTHER" id="PTHR10083:SF374">
    <property type="entry name" value="BPTI_KUNITZ INHIBITOR DOMAIN-CONTAINING PROTEIN"/>
    <property type="match status" value="1"/>
</dbReference>
<protein>
    <submittedName>
        <fullName evidence="5">Papilin</fullName>
    </submittedName>
</protein>
<evidence type="ECO:0000259" key="4">
    <source>
        <dbReference type="PROSITE" id="PS50279"/>
    </source>
</evidence>
<feature type="domain" description="BPTI/Kunitz inhibitor" evidence="4">
    <location>
        <begin position="56"/>
        <end position="108"/>
    </location>
</feature>
<evidence type="ECO:0000256" key="2">
    <source>
        <dbReference type="ARBA" id="ARBA00022900"/>
    </source>
</evidence>
<dbReference type="PANTHER" id="PTHR10083">
    <property type="entry name" value="KUNITZ-TYPE PROTEASE INHIBITOR-RELATED"/>
    <property type="match status" value="1"/>
</dbReference>
<evidence type="ECO:0000256" key="3">
    <source>
        <dbReference type="ARBA" id="ARBA00023157"/>
    </source>
</evidence>
<proteinExistence type="predicted"/>
<dbReference type="PROSITE" id="PS00280">
    <property type="entry name" value="BPTI_KUNITZ_1"/>
    <property type="match status" value="2"/>
</dbReference>
<dbReference type="Pfam" id="PF00014">
    <property type="entry name" value="Kunitz_BPTI"/>
    <property type="match status" value="3"/>
</dbReference>
<dbReference type="AlphaFoldDB" id="A0A6A4VH60"/>
<dbReference type="CDD" id="cd00109">
    <property type="entry name" value="Kunitz-type"/>
    <property type="match status" value="2"/>
</dbReference>
<dbReference type="EMBL" id="VIIS01001924">
    <property type="protein sequence ID" value="KAF0290884.1"/>
    <property type="molecule type" value="Genomic_DNA"/>
</dbReference>
<dbReference type="GO" id="GO:0004867">
    <property type="term" value="F:serine-type endopeptidase inhibitor activity"/>
    <property type="evidence" value="ECO:0007669"/>
    <property type="project" value="UniProtKB-KW"/>
</dbReference>
<comment type="caution">
    <text evidence="5">The sequence shown here is derived from an EMBL/GenBank/DDBJ whole genome shotgun (WGS) entry which is preliminary data.</text>
</comment>
<dbReference type="InterPro" id="IPR020901">
    <property type="entry name" value="Prtase_inh_Kunz-CS"/>
</dbReference>
<dbReference type="PRINTS" id="PR00759">
    <property type="entry name" value="BASICPTASE"/>
</dbReference>
<feature type="domain" description="BPTI/Kunitz inhibitor" evidence="4">
    <location>
        <begin position="132"/>
        <end position="184"/>
    </location>
</feature>